<dbReference type="SUPFAM" id="SSF89550">
    <property type="entry name" value="PHP domain-like"/>
    <property type="match status" value="1"/>
</dbReference>
<evidence type="ECO:0000256" key="5">
    <source>
        <dbReference type="ARBA" id="ARBA00022679"/>
    </source>
</evidence>
<evidence type="ECO:0000256" key="3">
    <source>
        <dbReference type="ARBA" id="ARBA00012417"/>
    </source>
</evidence>
<dbReference type="InterPro" id="IPR004365">
    <property type="entry name" value="NA-bd_OB_tRNA"/>
</dbReference>
<dbReference type="Pfam" id="PF01336">
    <property type="entry name" value="tRNA_anti-codon"/>
    <property type="match status" value="1"/>
</dbReference>
<evidence type="ECO:0000313" key="13">
    <source>
        <dbReference type="Proteomes" id="UP000824242"/>
    </source>
</evidence>
<evidence type="ECO:0000256" key="1">
    <source>
        <dbReference type="ARBA" id="ARBA00004496"/>
    </source>
</evidence>
<dbReference type="PANTHER" id="PTHR32294:SF0">
    <property type="entry name" value="DNA POLYMERASE III SUBUNIT ALPHA"/>
    <property type="match status" value="1"/>
</dbReference>
<evidence type="ECO:0000313" key="12">
    <source>
        <dbReference type="EMBL" id="HIR46888.1"/>
    </source>
</evidence>
<dbReference type="EMBL" id="DVGZ01000041">
    <property type="protein sequence ID" value="HIR46888.1"/>
    <property type="molecule type" value="Genomic_DNA"/>
</dbReference>
<dbReference type="Gene3D" id="1.10.10.1600">
    <property type="entry name" value="Bacterial DNA polymerase III alpha subunit, thumb domain"/>
    <property type="match status" value="1"/>
</dbReference>
<dbReference type="Pfam" id="PF07733">
    <property type="entry name" value="DNA_pol3_alpha"/>
    <property type="match status" value="1"/>
</dbReference>
<dbReference type="InterPro" id="IPR040982">
    <property type="entry name" value="DNA_pol3_finger"/>
</dbReference>
<protein>
    <recommendedName>
        <fullName evidence="4">DNA polymerase III subunit alpha</fullName>
        <ecNumber evidence="3">2.7.7.7</ecNumber>
    </recommendedName>
</protein>
<name>A0A9D1DEP6_9FIRM</name>
<dbReference type="NCBIfam" id="NF005298">
    <property type="entry name" value="PRK06826.1"/>
    <property type="match status" value="1"/>
</dbReference>
<dbReference type="GO" id="GO:0005737">
    <property type="term" value="C:cytoplasm"/>
    <property type="evidence" value="ECO:0007669"/>
    <property type="project" value="UniProtKB-SubCell"/>
</dbReference>
<dbReference type="Gene3D" id="3.20.20.140">
    <property type="entry name" value="Metal-dependent hydrolases"/>
    <property type="match status" value="1"/>
</dbReference>
<comment type="function">
    <text evidence="9">DNA polymerase III is a complex, multichain enzyme responsible for most of the replicative synthesis in bacteria. This DNA polymerase also exhibits 3' to 5' exonuclease activity. The alpha chain is the DNA polymerase.</text>
</comment>
<gene>
    <name evidence="12" type="ORF">IAB89_04390</name>
</gene>
<dbReference type="GO" id="GO:0006260">
    <property type="term" value="P:DNA replication"/>
    <property type="evidence" value="ECO:0007669"/>
    <property type="project" value="UniProtKB-KW"/>
</dbReference>
<evidence type="ECO:0000256" key="2">
    <source>
        <dbReference type="ARBA" id="ARBA00009496"/>
    </source>
</evidence>
<evidence type="ECO:0000256" key="8">
    <source>
        <dbReference type="ARBA" id="ARBA00022932"/>
    </source>
</evidence>
<comment type="caution">
    <text evidence="12">The sequence shown here is derived from an EMBL/GenBank/DDBJ whole genome shotgun (WGS) entry which is preliminary data.</text>
</comment>
<dbReference type="Pfam" id="PF17657">
    <property type="entry name" value="DNA_pol3_finger"/>
    <property type="match status" value="1"/>
</dbReference>
<keyword evidence="7" id="KW-0235">DNA replication</keyword>
<dbReference type="InterPro" id="IPR029460">
    <property type="entry name" value="DNAPol_HHH"/>
</dbReference>
<evidence type="ECO:0000256" key="9">
    <source>
        <dbReference type="ARBA" id="ARBA00025611"/>
    </source>
</evidence>
<dbReference type="InterPro" id="IPR004805">
    <property type="entry name" value="DnaE2/DnaE/PolC"/>
</dbReference>
<evidence type="ECO:0000256" key="7">
    <source>
        <dbReference type="ARBA" id="ARBA00022705"/>
    </source>
</evidence>
<reference evidence="12" key="1">
    <citation type="submission" date="2020-10" db="EMBL/GenBank/DDBJ databases">
        <authorList>
            <person name="Gilroy R."/>
        </authorList>
    </citation>
    <scope>NUCLEOTIDE SEQUENCE</scope>
    <source>
        <strain evidence="12">ChiSxjej1B13-7958</strain>
    </source>
</reference>
<accession>A0A9D1DEP6</accession>
<evidence type="ECO:0000259" key="11">
    <source>
        <dbReference type="SMART" id="SM00481"/>
    </source>
</evidence>
<dbReference type="Pfam" id="PF14579">
    <property type="entry name" value="HHH_6"/>
    <property type="match status" value="1"/>
</dbReference>
<evidence type="ECO:0000256" key="6">
    <source>
        <dbReference type="ARBA" id="ARBA00022695"/>
    </source>
</evidence>
<dbReference type="CDD" id="cd12113">
    <property type="entry name" value="PHP_PolIIIA_DnaE3"/>
    <property type="match status" value="1"/>
</dbReference>
<proteinExistence type="inferred from homology"/>
<dbReference type="NCBIfam" id="TIGR00594">
    <property type="entry name" value="polc"/>
    <property type="match status" value="1"/>
</dbReference>
<keyword evidence="6 12" id="KW-0548">Nucleotidyltransferase</keyword>
<evidence type="ECO:0000256" key="10">
    <source>
        <dbReference type="ARBA" id="ARBA00049244"/>
    </source>
</evidence>
<comment type="catalytic activity">
    <reaction evidence="10">
        <text>DNA(n) + a 2'-deoxyribonucleoside 5'-triphosphate = DNA(n+1) + diphosphate</text>
        <dbReference type="Rhea" id="RHEA:22508"/>
        <dbReference type="Rhea" id="RHEA-COMP:17339"/>
        <dbReference type="Rhea" id="RHEA-COMP:17340"/>
        <dbReference type="ChEBI" id="CHEBI:33019"/>
        <dbReference type="ChEBI" id="CHEBI:61560"/>
        <dbReference type="ChEBI" id="CHEBI:173112"/>
        <dbReference type="EC" id="2.7.7.7"/>
    </reaction>
</comment>
<dbReference type="InterPro" id="IPR016195">
    <property type="entry name" value="Pol/histidinol_Pase-like"/>
</dbReference>
<dbReference type="InterPro" id="IPR011708">
    <property type="entry name" value="DNA_pol3_alpha_NTPase_dom"/>
</dbReference>
<keyword evidence="8" id="KW-0239">DNA-directed DNA polymerase</keyword>
<dbReference type="GO" id="GO:0008408">
    <property type="term" value="F:3'-5' exonuclease activity"/>
    <property type="evidence" value="ECO:0007669"/>
    <property type="project" value="InterPro"/>
</dbReference>
<dbReference type="EC" id="2.7.7.7" evidence="3"/>
<reference evidence="12" key="2">
    <citation type="journal article" date="2021" name="PeerJ">
        <title>Extensive microbial diversity within the chicken gut microbiome revealed by metagenomics and culture.</title>
        <authorList>
            <person name="Gilroy R."/>
            <person name="Ravi A."/>
            <person name="Getino M."/>
            <person name="Pursley I."/>
            <person name="Horton D.L."/>
            <person name="Alikhan N.F."/>
            <person name="Baker D."/>
            <person name="Gharbi K."/>
            <person name="Hall N."/>
            <person name="Watson M."/>
            <person name="Adriaenssens E.M."/>
            <person name="Foster-Nyarko E."/>
            <person name="Jarju S."/>
            <person name="Secka A."/>
            <person name="Antonio M."/>
            <person name="Oren A."/>
            <person name="Chaudhuri R.R."/>
            <person name="La Ragione R."/>
            <person name="Hildebrand F."/>
            <person name="Pallen M.J."/>
        </authorList>
    </citation>
    <scope>NUCLEOTIDE SEQUENCE</scope>
    <source>
        <strain evidence="12">ChiSxjej1B13-7958</strain>
    </source>
</reference>
<dbReference type="GO" id="GO:0003676">
    <property type="term" value="F:nucleic acid binding"/>
    <property type="evidence" value="ECO:0007669"/>
    <property type="project" value="InterPro"/>
</dbReference>
<dbReference type="CDD" id="cd04485">
    <property type="entry name" value="DnaE_OBF"/>
    <property type="match status" value="1"/>
</dbReference>
<keyword evidence="5 12" id="KW-0808">Transferase</keyword>
<dbReference type="InterPro" id="IPR041931">
    <property type="entry name" value="DNA_pol3_alpha_thumb_dom"/>
</dbReference>
<dbReference type="PANTHER" id="PTHR32294">
    <property type="entry name" value="DNA POLYMERASE III SUBUNIT ALPHA"/>
    <property type="match status" value="1"/>
</dbReference>
<dbReference type="AlphaFoldDB" id="A0A9D1DEP6"/>
<dbReference type="Gene3D" id="1.10.150.870">
    <property type="match status" value="1"/>
</dbReference>
<comment type="similarity">
    <text evidence="2">Belongs to the DNA polymerase type-C family. DnaE subfamily.</text>
</comment>
<dbReference type="InterPro" id="IPR004013">
    <property type="entry name" value="PHP_dom"/>
</dbReference>
<sequence length="1169" mass="132139">MKVPRGEEKSMFVHLHLHTEYSLLDGACRIKQLLDTAQSRGDRAIAITDHGVMYGAVEFFKEAKKRGIHPIIGCEVYVAQRTRFDKVHELDSENRHLVLLCENETGYRNLIKLVSLAWTEGFYSKPRVDLDLLEQYHEGLIALSACLAGEIPRALTANDYEGAKEAALRYESIFGKGNFFLELQDHGLREQKLINPQIIRLARELDIPLVVTNDCHYIAREDSEMHHVLLCVQTNRTLEDKDGMEFGSDEFYFKSEEEMRALFPDVPEAADNTWKIAERCQVEFEFGKTKLPKFEAPDGEGNLAYFRRLCREGMLRRYGDHPSQEVQDRLAYEQSVIEQMGYVNYYLIVYDFIRYARSVDIPVGPGRGSGAGSLAAYCLGITSIDPIRYHLLFERFLNPERVSMPDFDVDFSDERRPEMIEYVVRKYGADHVAQIVTFGTMAARGSLRDVGRAMAIPYNVVDSVAKMVPMELNITLDAALEKSAEFRQRYESDPTIHRLVDMAKKVEGMPRNASTHAAGVVITDQPVNYYVPLAKNGDSVVTQYTMTLLEELGLLKIDFLGLRNLSVIHDAVQQVRKTKPDFSIESISDNEPNVYVMMAEGHLDGVFQFESGGMRKVIVQLRPQNLEDLIAVVSLYRPGPMQSIPRYIECRHNPAMVRYKHPRLQKILDVTYGCIVYQEQVMQIFRELAGYSLGRADIVRRAMSKKKADVMEREKQIFIHGLVNEKGEVEVEGCVRRGVDEKTALEIFKEMETFSAYGFNKSHAAPYALVSYQTAWLKCFYPKEYMAALLTSVLDNTNKLVTYMAECTRMGIRVLPPHINQSDLGFTVAGRDIRFGLLAVKNLGRGFLQHIVSEREINGPFSSFFDFCKRMFEQMNRRALESLIKCGSLDGLDLNRRQMLENAGSVLDFLEADRKKNVEGQLGFFDTGNAGEGAQEFLVSPMRDFSDREKLAYEKEVTGMFLSGHPMAAFLGRYEQLGAVRIGDLVNDADASQYRDGDRVTVLGIISSMQMKVTKSGSTMAFLLLEDMFGSIEVLVFPAILSQYGAHLTEGEPVLIQARVSRKEDEDAKLICDSVGPLQESGDAGAAQPRKASKRPGLYLKVSSVKSARCQRACQLLELFEGSMPVYFYYNDVHKLFSAPASLRVSLNDVLVEQLGRVLGEKNVAVVKK</sequence>
<comment type="subcellular location">
    <subcellularLocation>
        <location evidence="1">Cytoplasm</location>
    </subcellularLocation>
</comment>
<organism evidence="12 13">
    <name type="scientific">Candidatus Caccousia avicola</name>
    <dbReference type="NCBI Taxonomy" id="2840721"/>
    <lineage>
        <taxon>Bacteria</taxon>
        <taxon>Bacillati</taxon>
        <taxon>Bacillota</taxon>
        <taxon>Clostridia</taxon>
        <taxon>Eubacteriales</taxon>
        <taxon>Oscillospiraceae</taxon>
        <taxon>Oscillospiraceae incertae sedis</taxon>
        <taxon>Candidatus Caccousia</taxon>
    </lineage>
</organism>
<dbReference type="GO" id="GO:0003887">
    <property type="term" value="F:DNA-directed DNA polymerase activity"/>
    <property type="evidence" value="ECO:0007669"/>
    <property type="project" value="UniProtKB-KW"/>
</dbReference>
<dbReference type="NCBIfam" id="NF004226">
    <property type="entry name" value="PRK05673.1"/>
    <property type="match status" value="1"/>
</dbReference>
<dbReference type="SMART" id="SM00481">
    <property type="entry name" value="POLIIIAc"/>
    <property type="match status" value="1"/>
</dbReference>
<dbReference type="Pfam" id="PF02811">
    <property type="entry name" value="PHP"/>
    <property type="match status" value="1"/>
</dbReference>
<dbReference type="InterPro" id="IPR003141">
    <property type="entry name" value="Pol/His_phosphatase_N"/>
</dbReference>
<feature type="domain" description="Polymerase/histidinol phosphatase N-terminal" evidence="11">
    <location>
        <begin position="13"/>
        <end position="80"/>
    </location>
</feature>
<dbReference type="Proteomes" id="UP000824242">
    <property type="component" value="Unassembled WGS sequence"/>
</dbReference>
<evidence type="ECO:0000256" key="4">
    <source>
        <dbReference type="ARBA" id="ARBA00019114"/>
    </source>
</evidence>